<evidence type="ECO:0000313" key="2">
    <source>
        <dbReference type="EMBL" id="KAJ9584016.1"/>
    </source>
</evidence>
<sequence>TFLKLLKGCYTNISRLYLTISMNTLEKIRTVDFWITRTKIIVFTIAHLLMALKMPMMK</sequence>
<gene>
    <name evidence="2" type="ORF">L9F63_021645</name>
</gene>
<name>A0AAD7ZP81_DIPPU</name>
<dbReference type="EMBL" id="JASPKZ010007482">
    <property type="protein sequence ID" value="KAJ9584016.1"/>
    <property type="molecule type" value="Genomic_DNA"/>
</dbReference>
<feature type="transmembrane region" description="Helical" evidence="1">
    <location>
        <begin position="34"/>
        <end position="52"/>
    </location>
</feature>
<feature type="non-terminal residue" evidence="2">
    <location>
        <position position="58"/>
    </location>
</feature>
<protein>
    <submittedName>
        <fullName evidence="2">Uncharacterized protein</fullName>
    </submittedName>
</protein>
<reference evidence="2" key="1">
    <citation type="journal article" date="2023" name="IScience">
        <title>Live-bearing cockroach genome reveals convergent evolutionary mechanisms linked to viviparity in insects and beyond.</title>
        <authorList>
            <person name="Fouks B."/>
            <person name="Harrison M.C."/>
            <person name="Mikhailova A.A."/>
            <person name="Marchal E."/>
            <person name="English S."/>
            <person name="Carruthers M."/>
            <person name="Jennings E.C."/>
            <person name="Chiamaka E.L."/>
            <person name="Frigard R.A."/>
            <person name="Pippel M."/>
            <person name="Attardo G.M."/>
            <person name="Benoit J.B."/>
            <person name="Bornberg-Bauer E."/>
            <person name="Tobe S.S."/>
        </authorList>
    </citation>
    <scope>NUCLEOTIDE SEQUENCE</scope>
    <source>
        <strain evidence="2">Stay&amp;Tobe</strain>
    </source>
</reference>
<evidence type="ECO:0000256" key="1">
    <source>
        <dbReference type="SAM" id="Phobius"/>
    </source>
</evidence>
<organism evidence="2 3">
    <name type="scientific">Diploptera punctata</name>
    <name type="common">Pacific beetle cockroach</name>
    <dbReference type="NCBI Taxonomy" id="6984"/>
    <lineage>
        <taxon>Eukaryota</taxon>
        <taxon>Metazoa</taxon>
        <taxon>Ecdysozoa</taxon>
        <taxon>Arthropoda</taxon>
        <taxon>Hexapoda</taxon>
        <taxon>Insecta</taxon>
        <taxon>Pterygota</taxon>
        <taxon>Neoptera</taxon>
        <taxon>Polyneoptera</taxon>
        <taxon>Dictyoptera</taxon>
        <taxon>Blattodea</taxon>
        <taxon>Blaberoidea</taxon>
        <taxon>Blaberidae</taxon>
        <taxon>Diplopterinae</taxon>
        <taxon>Diploptera</taxon>
    </lineage>
</organism>
<dbReference type="Proteomes" id="UP001233999">
    <property type="component" value="Unassembled WGS sequence"/>
</dbReference>
<keyword evidence="1" id="KW-0812">Transmembrane</keyword>
<dbReference type="AlphaFoldDB" id="A0AAD7ZP81"/>
<comment type="caution">
    <text evidence="2">The sequence shown here is derived from an EMBL/GenBank/DDBJ whole genome shotgun (WGS) entry which is preliminary data.</text>
</comment>
<keyword evidence="1" id="KW-1133">Transmembrane helix</keyword>
<proteinExistence type="predicted"/>
<keyword evidence="1" id="KW-0472">Membrane</keyword>
<evidence type="ECO:0000313" key="3">
    <source>
        <dbReference type="Proteomes" id="UP001233999"/>
    </source>
</evidence>
<reference evidence="2" key="2">
    <citation type="submission" date="2023-05" db="EMBL/GenBank/DDBJ databases">
        <authorList>
            <person name="Fouks B."/>
        </authorList>
    </citation>
    <scope>NUCLEOTIDE SEQUENCE</scope>
    <source>
        <strain evidence="2">Stay&amp;Tobe</strain>
        <tissue evidence="2">Testes</tissue>
    </source>
</reference>
<accession>A0AAD7ZP81</accession>
<feature type="non-terminal residue" evidence="2">
    <location>
        <position position="1"/>
    </location>
</feature>
<keyword evidence="3" id="KW-1185">Reference proteome</keyword>